<dbReference type="GO" id="GO:0007020">
    <property type="term" value="P:microtubule nucleation"/>
    <property type="evidence" value="ECO:0007669"/>
    <property type="project" value="TreeGrafter"/>
</dbReference>
<dbReference type="GO" id="GO:0008017">
    <property type="term" value="F:microtubule binding"/>
    <property type="evidence" value="ECO:0007669"/>
    <property type="project" value="InterPro"/>
</dbReference>
<keyword evidence="6" id="KW-0175">Coiled coil</keyword>
<dbReference type="GO" id="GO:0051642">
    <property type="term" value="P:centrosome localization"/>
    <property type="evidence" value="ECO:0007669"/>
    <property type="project" value="TreeGrafter"/>
</dbReference>
<evidence type="ECO:0000256" key="3">
    <source>
        <dbReference type="ARBA" id="ARBA00007429"/>
    </source>
</evidence>
<evidence type="ECO:0000256" key="5">
    <source>
        <dbReference type="ARBA" id="ARBA00022701"/>
    </source>
</evidence>
<evidence type="ECO:0000256" key="2">
    <source>
        <dbReference type="ARBA" id="ARBA00004300"/>
    </source>
</evidence>
<dbReference type="Gene3D" id="6.10.250.1080">
    <property type="match status" value="1"/>
</dbReference>
<evidence type="ECO:0000259" key="8">
    <source>
        <dbReference type="Pfam" id="PF04880"/>
    </source>
</evidence>
<dbReference type="AlphaFoldDB" id="A0A7R8W9Y5"/>
<dbReference type="GO" id="GO:0000776">
    <property type="term" value="C:kinetochore"/>
    <property type="evidence" value="ECO:0007669"/>
    <property type="project" value="TreeGrafter"/>
</dbReference>
<dbReference type="PANTHER" id="PTHR10921">
    <property type="entry name" value="NUCLEAR DISTRIBUTION PROTEIN NUDE HOMOLOG 1"/>
    <property type="match status" value="1"/>
</dbReference>
<dbReference type="GO" id="GO:0000132">
    <property type="term" value="P:establishment of mitotic spindle orientation"/>
    <property type="evidence" value="ECO:0007669"/>
    <property type="project" value="TreeGrafter"/>
</dbReference>
<keyword evidence="4" id="KW-0963">Cytoplasm</keyword>
<dbReference type="GO" id="GO:0005819">
    <property type="term" value="C:spindle"/>
    <property type="evidence" value="ECO:0007669"/>
    <property type="project" value="UniProtKB-SubCell"/>
</dbReference>
<dbReference type="Pfam" id="PF04880">
    <property type="entry name" value="NUDE_C"/>
    <property type="match status" value="1"/>
</dbReference>
<evidence type="ECO:0000256" key="1">
    <source>
        <dbReference type="ARBA" id="ARBA00004186"/>
    </source>
</evidence>
<evidence type="ECO:0000256" key="6">
    <source>
        <dbReference type="ARBA" id="ARBA00023054"/>
    </source>
</evidence>
<comment type="subcellular location">
    <subcellularLocation>
        <location evidence="2">Cytoplasm</location>
        <location evidence="2">Cytoskeleton</location>
        <location evidence="2">Microtubule organizing center</location>
        <location evidence="2">Centrosome</location>
    </subcellularLocation>
    <subcellularLocation>
        <location evidence="1">Cytoplasm</location>
        <location evidence="1">Cytoskeleton</location>
        <location evidence="1">Spindle</location>
    </subcellularLocation>
</comment>
<sequence length="253" mass="28129">QSRLENAIGEANRELSELQQELNAVKDIKENLLKYIRELEQANDDLERTKRATVASLDDFDAKLNQAIERNAFLESELDEKEQLKEMVQRLKDEVRDLKSELQTKEREIHSRTPDPDADPGTLPTPSPTPTRPIINNIRTVRKGSLTPPTGKVGSPASSAPNGFIPPSARISALNIVGDLLRKVGALESKLASCRNFVKESPQASLAISKPDMTRPVAMITQGRGPVTQCSRSRLFFVLLKGTEKTESDWCFP</sequence>
<reference evidence="9" key="1">
    <citation type="submission" date="2020-11" db="EMBL/GenBank/DDBJ databases">
        <authorList>
            <person name="Tran Van P."/>
        </authorList>
    </citation>
    <scope>NUCLEOTIDE SEQUENCE</scope>
</reference>
<dbReference type="GO" id="GO:0007100">
    <property type="term" value="P:mitotic centrosome separation"/>
    <property type="evidence" value="ECO:0007669"/>
    <property type="project" value="TreeGrafter"/>
</dbReference>
<dbReference type="GO" id="GO:0005874">
    <property type="term" value="C:microtubule"/>
    <property type="evidence" value="ECO:0007669"/>
    <property type="project" value="UniProtKB-KW"/>
</dbReference>
<evidence type="ECO:0000256" key="7">
    <source>
        <dbReference type="ARBA" id="ARBA00023212"/>
    </source>
</evidence>
<feature type="non-terminal residue" evidence="9">
    <location>
        <position position="253"/>
    </location>
</feature>
<dbReference type="GO" id="GO:0047496">
    <property type="term" value="P:vesicle transport along microtubule"/>
    <property type="evidence" value="ECO:0007669"/>
    <property type="project" value="TreeGrafter"/>
</dbReference>
<dbReference type="GO" id="GO:0005813">
    <property type="term" value="C:centrosome"/>
    <property type="evidence" value="ECO:0007669"/>
    <property type="project" value="UniProtKB-SubCell"/>
</dbReference>
<feature type="domain" description="NUDE" evidence="8">
    <location>
        <begin position="56"/>
        <end position="207"/>
    </location>
</feature>
<dbReference type="OrthoDB" id="5877028at2759"/>
<dbReference type="InterPro" id="IPR006964">
    <property type="entry name" value="NUDE_dom"/>
</dbReference>
<evidence type="ECO:0000256" key="4">
    <source>
        <dbReference type="ARBA" id="ARBA00022490"/>
    </source>
</evidence>
<name>A0A7R8W9Y5_9CRUS</name>
<dbReference type="InterPro" id="IPR033494">
    <property type="entry name" value="NUDE"/>
</dbReference>
<dbReference type="GO" id="GO:0007059">
    <property type="term" value="P:chromosome segregation"/>
    <property type="evidence" value="ECO:0007669"/>
    <property type="project" value="TreeGrafter"/>
</dbReference>
<organism evidence="9">
    <name type="scientific">Cyprideis torosa</name>
    <dbReference type="NCBI Taxonomy" id="163714"/>
    <lineage>
        <taxon>Eukaryota</taxon>
        <taxon>Metazoa</taxon>
        <taxon>Ecdysozoa</taxon>
        <taxon>Arthropoda</taxon>
        <taxon>Crustacea</taxon>
        <taxon>Oligostraca</taxon>
        <taxon>Ostracoda</taxon>
        <taxon>Podocopa</taxon>
        <taxon>Podocopida</taxon>
        <taxon>Cytherocopina</taxon>
        <taxon>Cytheroidea</taxon>
        <taxon>Cytherideidae</taxon>
        <taxon>Cyprideis</taxon>
    </lineage>
</organism>
<dbReference type="EMBL" id="OB661226">
    <property type="protein sequence ID" value="CAD7227696.1"/>
    <property type="molecule type" value="Genomic_DNA"/>
</dbReference>
<gene>
    <name evidence="9" type="ORF">CTOB1V02_LOCUS5595</name>
</gene>
<accession>A0A7R8W9Y5</accession>
<keyword evidence="7" id="KW-0206">Cytoskeleton</keyword>
<comment type="similarity">
    <text evidence="3">Belongs to the nudE family.</text>
</comment>
<protein>
    <recommendedName>
        <fullName evidence="8">NUDE domain-containing protein</fullName>
    </recommendedName>
</protein>
<dbReference type="PANTHER" id="PTHR10921:SF1">
    <property type="entry name" value="NUCLEAR DISTRIBUTION PROTEIN NUDE HOMOLOG"/>
    <property type="match status" value="1"/>
</dbReference>
<evidence type="ECO:0000313" key="9">
    <source>
        <dbReference type="EMBL" id="CAD7227696.1"/>
    </source>
</evidence>
<dbReference type="GO" id="GO:0005871">
    <property type="term" value="C:kinesin complex"/>
    <property type="evidence" value="ECO:0007669"/>
    <property type="project" value="TreeGrafter"/>
</dbReference>
<keyword evidence="5" id="KW-0493">Microtubule</keyword>
<proteinExistence type="inferred from homology"/>